<dbReference type="Proteomes" id="UP000324222">
    <property type="component" value="Unassembled WGS sequence"/>
</dbReference>
<dbReference type="EMBL" id="VSRR010038296">
    <property type="protein sequence ID" value="MPC74130.1"/>
    <property type="molecule type" value="Genomic_DNA"/>
</dbReference>
<name>A0A5B7HNY0_PORTR</name>
<proteinExistence type="predicted"/>
<reference evidence="1 2" key="1">
    <citation type="submission" date="2019-05" db="EMBL/GenBank/DDBJ databases">
        <title>Another draft genome of Portunus trituberculatus and its Hox gene families provides insights of decapod evolution.</title>
        <authorList>
            <person name="Jeong J.-H."/>
            <person name="Song I."/>
            <person name="Kim S."/>
            <person name="Choi T."/>
            <person name="Kim D."/>
            <person name="Ryu S."/>
            <person name="Kim W."/>
        </authorList>
    </citation>
    <scope>NUCLEOTIDE SEQUENCE [LARGE SCALE GENOMIC DNA]</scope>
    <source>
        <tissue evidence="1">Muscle</tissue>
    </source>
</reference>
<protein>
    <submittedName>
        <fullName evidence="1">Uncharacterized protein</fullName>
    </submittedName>
</protein>
<gene>
    <name evidence="1" type="ORF">E2C01_068479</name>
</gene>
<evidence type="ECO:0000313" key="2">
    <source>
        <dbReference type="Proteomes" id="UP000324222"/>
    </source>
</evidence>
<sequence>MMPLFAGNPILISYIVAFKAPGTPASASRVPGVGKTCGWVCGLPVTQYPQVGAARLGNPRSHLHKAHQKVIPASSAQKRPGQCRVDIDTTTTTTTTSLP</sequence>
<evidence type="ECO:0000313" key="1">
    <source>
        <dbReference type="EMBL" id="MPC74130.1"/>
    </source>
</evidence>
<comment type="caution">
    <text evidence="1">The sequence shown here is derived from an EMBL/GenBank/DDBJ whole genome shotgun (WGS) entry which is preliminary data.</text>
</comment>
<organism evidence="1 2">
    <name type="scientific">Portunus trituberculatus</name>
    <name type="common">Swimming crab</name>
    <name type="synonym">Neptunus trituberculatus</name>
    <dbReference type="NCBI Taxonomy" id="210409"/>
    <lineage>
        <taxon>Eukaryota</taxon>
        <taxon>Metazoa</taxon>
        <taxon>Ecdysozoa</taxon>
        <taxon>Arthropoda</taxon>
        <taxon>Crustacea</taxon>
        <taxon>Multicrustacea</taxon>
        <taxon>Malacostraca</taxon>
        <taxon>Eumalacostraca</taxon>
        <taxon>Eucarida</taxon>
        <taxon>Decapoda</taxon>
        <taxon>Pleocyemata</taxon>
        <taxon>Brachyura</taxon>
        <taxon>Eubrachyura</taxon>
        <taxon>Portunoidea</taxon>
        <taxon>Portunidae</taxon>
        <taxon>Portuninae</taxon>
        <taxon>Portunus</taxon>
    </lineage>
</organism>
<accession>A0A5B7HNY0</accession>
<keyword evidence="2" id="KW-1185">Reference proteome</keyword>
<dbReference type="AlphaFoldDB" id="A0A5B7HNY0"/>